<evidence type="ECO:0000259" key="2">
    <source>
        <dbReference type="PROSITE" id="PS50878"/>
    </source>
</evidence>
<feature type="domain" description="Reverse transcriptase" evidence="2">
    <location>
        <begin position="95"/>
        <end position="326"/>
    </location>
</feature>
<keyword evidence="3" id="KW-0695">RNA-directed DNA polymerase</keyword>
<dbReference type="Gene3D" id="3.30.70.270">
    <property type="match status" value="1"/>
</dbReference>
<dbReference type="NCBIfam" id="TIGR04416">
    <property type="entry name" value="group_II_RT_mat"/>
    <property type="match status" value="1"/>
</dbReference>
<dbReference type="CDD" id="cd01651">
    <property type="entry name" value="RT_G2_intron"/>
    <property type="match status" value="1"/>
</dbReference>
<dbReference type="InterPro" id="IPR043128">
    <property type="entry name" value="Rev_trsase/Diguanyl_cyclase"/>
</dbReference>
<accession>A0A0W0WK48</accession>
<dbReference type="AlphaFoldDB" id="A0A0W0WK48"/>
<dbReference type="InterPro" id="IPR043502">
    <property type="entry name" value="DNA/RNA_pol_sf"/>
</dbReference>
<dbReference type="PANTHER" id="PTHR34047">
    <property type="entry name" value="NUCLEAR INTRON MATURASE 1, MITOCHONDRIAL-RELATED"/>
    <property type="match status" value="1"/>
</dbReference>
<evidence type="ECO:0000256" key="1">
    <source>
        <dbReference type="ARBA" id="ARBA00034120"/>
    </source>
</evidence>
<dbReference type="STRING" id="45070.Lnau_2359"/>
<dbReference type="EMBL" id="LNYO01000024">
    <property type="protein sequence ID" value="KTD32711.1"/>
    <property type="molecule type" value="Genomic_DNA"/>
</dbReference>
<name>A0A0W0WK48_9GAMM</name>
<reference evidence="3 4" key="1">
    <citation type="submission" date="2015-11" db="EMBL/GenBank/DDBJ databases">
        <title>Genomic analysis of 38 Legionella species identifies large and diverse effector repertoires.</title>
        <authorList>
            <person name="Burstein D."/>
            <person name="Amaro F."/>
            <person name="Zusman T."/>
            <person name="Lifshitz Z."/>
            <person name="Cohen O."/>
            <person name="Gilbert J.A."/>
            <person name="Pupko T."/>
            <person name="Shuman H.A."/>
            <person name="Segal G."/>
        </authorList>
    </citation>
    <scope>NUCLEOTIDE SEQUENCE [LARGE SCALE GENOMIC DNA]</scope>
    <source>
        <strain evidence="3 4">ATCC 49506</strain>
    </source>
</reference>
<dbReference type="Gene3D" id="3.10.10.10">
    <property type="entry name" value="HIV Type 1 Reverse Transcriptase, subunit A, domain 1"/>
    <property type="match status" value="1"/>
</dbReference>
<dbReference type="OrthoDB" id="9793236at2"/>
<dbReference type="InterPro" id="IPR051083">
    <property type="entry name" value="GrpII_Intron_Splice-Mob/Def"/>
</dbReference>
<proteinExistence type="inferred from homology"/>
<dbReference type="InterPro" id="IPR013597">
    <property type="entry name" value="Mat_intron_G2"/>
</dbReference>
<gene>
    <name evidence="3" type="ORF">Lnau_2359</name>
</gene>
<evidence type="ECO:0000313" key="4">
    <source>
        <dbReference type="Proteomes" id="UP000054725"/>
    </source>
</evidence>
<dbReference type="SUPFAM" id="SSF56672">
    <property type="entry name" value="DNA/RNA polymerases"/>
    <property type="match status" value="1"/>
</dbReference>
<dbReference type="Pfam" id="PF13655">
    <property type="entry name" value="RVT_N"/>
    <property type="match status" value="1"/>
</dbReference>
<dbReference type="InterPro" id="IPR000477">
    <property type="entry name" value="RT_dom"/>
</dbReference>
<keyword evidence="3" id="KW-0808">Transferase</keyword>
<dbReference type="Pfam" id="PF08388">
    <property type="entry name" value="GIIM"/>
    <property type="match status" value="1"/>
</dbReference>
<dbReference type="Pfam" id="PF00078">
    <property type="entry name" value="RVT_1"/>
    <property type="match status" value="1"/>
</dbReference>
<dbReference type="PROSITE" id="PS50878">
    <property type="entry name" value="RT_POL"/>
    <property type="match status" value="1"/>
</dbReference>
<evidence type="ECO:0000313" key="3">
    <source>
        <dbReference type="EMBL" id="KTD32711.1"/>
    </source>
</evidence>
<dbReference type="PANTHER" id="PTHR34047:SF10">
    <property type="entry name" value="GROUP II INTRON-ASSOCIATED OPEN READING FRAME"/>
    <property type="match status" value="1"/>
</dbReference>
<dbReference type="InterPro" id="IPR030931">
    <property type="entry name" value="Group_II_RT_mat"/>
</dbReference>
<protein>
    <submittedName>
        <fullName evidence="3">Reverse transcriptase</fullName>
    </submittedName>
</protein>
<dbReference type="InterPro" id="IPR025960">
    <property type="entry name" value="RVT_N"/>
</dbReference>
<comment type="similarity">
    <text evidence="1">Belongs to the bacterial reverse transcriptase family.</text>
</comment>
<dbReference type="PATRIC" id="fig|45070.6.peg.2491"/>
<dbReference type="GO" id="GO:0003964">
    <property type="term" value="F:RNA-directed DNA polymerase activity"/>
    <property type="evidence" value="ECO:0007669"/>
    <property type="project" value="UniProtKB-KW"/>
</dbReference>
<organism evidence="3 4">
    <name type="scientific">Legionella nautarum</name>
    <dbReference type="NCBI Taxonomy" id="45070"/>
    <lineage>
        <taxon>Bacteria</taxon>
        <taxon>Pseudomonadati</taxon>
        <taxon>Pseudomonadota</taxon>
        <taxon>Gammaproteobacteria</taxon>
        <taxon>Legionellales</taxon>
        <taxon>Legionellaceae</taxon>
        <taxon>Legionella</taxon>
    </lineage>
</organism>
<sequence>MTIGNTVGASSAQRLCTWDSIPWSKAKAHVFRLQTRIAKAEREGHRGKVKALQRLLTSSFYGRCTAIKRVTSSTGGKTPGVDGVVLRTPQQKMKAIFELKNRGYKPLPLRRIYIPKKSGKLRPLSIPTIKDRCMQALWHAALVPIAEERADPNAYGFRPKRSTHDAIEQCFKMLARRNSAQWIFEGDIRACFDQISHEWLLDNVPMNKTVLRKFLKAGFMEDGKHHPTELGTPQGGIISPTLAVIALSGLETKLVSTRKRQRDKEKIHMITYADDFIVTAASEQYLRDKVIPTLIVSLKEVGLELSIEKSKITKIEDGFNFLGFNVRKYSGGKLLIKPSKASIKTFLEDVRAIIKSAIALPTEILIRQLNQKITGWTNYYKGGVSSKVFAKIDFEIYSALKNWCLKRHARKGKHWISRKYFTALAGDNWRFHCTIKDKEGNKKTLYLKRATDTHIRRHIKVKAEANPFNPRFKEYFKEREKKIRKANLPTHAATAGLHSISLMRA</sequence>
<dbReference type="Proteomes" id="UP000054725">
    <property type="component" value="Unassembled WGS sequence"/>
</dbReference>
<keyword evidence="3" id="KW-0548">Nucleotidyltransferase</keyword>
<comment type="caution">
    <text evidence="3">The sequence shown here is derived from an EMBL/GenBank/DDBJ whole genome shotgun (WGS) entry which is preliminary data.</text>
</comment>
<keyword evidence="4" id="KW-1185">Reference proteome</keyword>